<dbReference type="STRING" id="403673.A0A177WP30"/>
<dbReference type="PANTHER" id="PTHR12049:SF7">
    <property type="entry name" value="PROTEIN ARGININE METHYLTRANSFERASE NDUFAF7, MITOCHONDRIAL"/>
    <property type="match status" value="1"/>
</dbReference>
<keyword evidence="3 7" id="KW-0489">Methyltransferase</keyword>
<dbReference type="eggNOG" id="KOG2901">
    <property type="taxonomic scope" value="Eukaryota"/>
</dbReference>
<comment type="subcellular location">
    <subcellularLocation>
        <location evidence="1 7">Mitochondrion</location>
    </subcellularLocation>
</comment>
<dbReference type="PANTHER" id="PTHR12049">
    <property type="entry name" value="PROTEIN ARGININE METHYLTRANSFERASE NDUFAF7, MITOCHONDRIAL"/>
    <property type="match status" value="1"/>
</dbReference>
<dbReference type="EMBL" id="DS022306">
    <property type="protein sequence ID" value="OAJ41843.1"/>
    <property type="molecule type" value="Genomic_DNA"/>
</dbReference>
<evidence type="ECO:0000256" key="2">
    <source>
        <dbReference type="ARBA" id="ARBA00005891"/>
    </source>
</evidence>
<sequence>MMKVEVQIQNFLLDRNRTKLVMSRMLTRLVCRASALRRSNVIQTLQSITTVYTQRMAFTTMKEVPEVAHVIQSHPANDPSTMKSALTSINPSKDILAVKEPISSLAKHLIDSIKINGPISTAQFMRQALIHPLGGYYMKGKVFGPHGDFITSPEINQMFGELMAIWFMNHWQTVVASKSTPTGAFQYQSIPSTAPQKPFNIIELGPGRGTLMADMLTTLTQLKTSTINPLNAVHLVEASPELRKTQAQMLNCTMDPLENSTYRPGDGTTVTGTTSQGVKVYWHDTFDCIPVDETVASFIIAHEFFDAMPVYKFQKTEQGWREIMVDLDETPTLPYNFRFICAPSATKASVALMQPTVTDRFANVQIGERIELAPDVVGVSKAIAERVANDGGIALFVDYGRDHVIDDSLRGIRNHKIVHPLSMPGDCDLSADVDFSAIQHAVKGIANAYGPVPQGLFLEKMGIGARAMALIQGATDNKTKAAVVAAYERLVDPDAMGQAYKIMAITSSTTVPYALEPFQHHTEPSVDDEPFNPHK</sequence>
<keyword evidence="5 7" id="KW-0496">Mitochondrion</keyword>
<comment type="catalytic activity">
    <reaction evidence="6 7">
        <text>L-arginyl-[protein] + 2 S-adenosyl-L-methionine = N(omega),N(omega)'-dimethyl-L-arginyl-[protein] + 2 S-adenosyl-L-homocysteine + 2 H(+)</text>
        <dbReference type="Rhea" id="RHEA:48108"/>
        <dbReference type="Rhea" id="RHEA-COMP:10532"/>
        <dbReference type="Rhea" id="RHEA-COMP:11992"/>
        <dbReference type="ChEBI" id="CHEBI:15378"/>
        <dbReference type="ChEBI" id="CHEBI:29965"/>
        <dbReference type="ChEBI" id="CHEBI:57856"/>
        <dbReference type="ChEBI" id="CHEBI:59789"/>
        <dbReference type="ChEBI" id="CHEBI:88221"/>
        <dbReference type="EC" id="2.1.1.320"/>
    </reaction>
</comment>
<dbReference type="SUPFAM" id="SSF53335">
    <property type="entry name" value="S-adenosyl-L-methionine-dependent methyltransferases"/>
    <property type="match status" value="1"/>
</dbReference>
<organism evidence="8 9">
    <name type="scientific">Batrachochytrium dendrobatidis (strain JEL423)</name>
    <dbReference type="NCBI Taxonomy" id="403673"/>
    <lineage>
        <taxon>Eukaryota</taxon>
        <taxon>Fungi</taxon>
        <taxon>Fungi incertae sedis</taxon>
        <taxon>Chytridiomycota</taxon>
        <taxon>Chytridiomycota incertae sedis</taxon>
        <taxon>Chytridiomycetes</taxon>
        <taxon>Rhizophydiales</taxon>
        <taxon>Rhizophydiales incertae sedis</taxon>
        <taxon>Batrachochytrium</taxon>
    </lineage>
</organism>
<proteinExistence type="inferred from homology"/>
<reference evidence="8 9" key="2">
    <citation type="submission" date="2016-05" db="EMBL/GenBank/DDBJ databases">
        <title>Lineage-specific infection strategies underlie the spectrum of fungal disease in amphibians.</title>
        <authorList>
            <person name="Cuomo C.A."/>
            <person name="Farrer R.A."/>
            <person name="James T."/>
            <person name="Longcore J."/>
            <person name="Birren B."/>
        </authorList>
    </citation>
    <scope>NUCLEOTIDE SEQUENCE [LARGE SCALE GENOMIC DNA]</scope>
    <source>
        <strain evidence="8 9">JEL423</strain>
    </source>
</reference>
<dbReference type="GO" id="GO:0005739">
    <property type="term" value="C:mitochondrion"/>
    <property type="evidence" value="ECO:0007669"/>
    <property type="project" value="UniProtKB-SubCell"/>
</dbReference>
<comment type="function">
    <text evidence="7">Arginine methyltransferase involved in the assembly or stability of mitochondrial NADH:ubiquinone oxidoreductase complex (complex I).</text>
</comment>
<dbReference type="EC" id="2.1.1.320" evidence="7"/>
<evidence type="ECO:0000256" key="4">
    <source>
        <dbReference type="ARBA" id="ARBA00022679"/>
    </source>
</evidence>
<evidence type="ECO:0000256" key="7">
    <source>
        <dbReference type="RuleBase" id="RU364114"/>
    </source>
</evidence>
<evidence type="ECO:0000256" key="6">
    <source>
        <dbReference type="ARBA" id="ARBA00048612"/>
    </source>
</evidence>
<dbReference type="InterPro" id="IPR003788">
    <property type="entry name" value="NDUFAF7"/>
</dbReference>
<dbReference type="Pfam" id="PF02636">
    <property type="entry name" value="Methyltransf_28"/>
    <property type="match status" value="1"/>
</dbReference>
<dbReference type="Gene3D" id="3.40.50.12710">
    <property type="match status" value="1"/>
</dbReference>
<protein>
    <recommendedName>
        <fullName evidence="7">Protein arginine methyltransferase NDUFAF7</fullName>
        <ecNumber evidence="7">2.1.1.320</ecNumber>
    </recommendedName>
</protein>
<dbReference type="Proteomes" id="UP000077115">
    <property type="component" value="Unassembled WGS sequence"/>
</dbReference>
<accession>A0A177WP30</accession>
<evidence type="ECO:0000313" key="8">
    <source>
        <dbReference type="EMBL" id="OAJ41843.1"/>
    </source>
</evidence>
<feature type="non-terminal residue" evidence="8">
    <location>
        <position position="1"/>
    </location>
</feature>
<evidence type="ECO:0000256" key="5">
    <source>
        <dbReference type="ARBA" id="ARBA00023128"/>
    </source>
</evidence>
<dbReference type="GO" id="GO:0032981">
    <property type="term" value="P:mitochondrial respiratory chain complex I assembly"/>
    <property type="evidence" value="ECO:0007669"/>
    <property type="project" value="TreeGrafter"/>
</dbReference>
<dbReference type="InterPro" id="IPR038375">
    <property type="entry name" value="NDUFAF7_sf"/>
</dbReference>
<evidence type="ECO:0000256" key="3">
    <source>
        <dbReference type="ARBA" id="ARBA00022603"/>
    </source>
</evidence>
<dbReference type="InterPro" id="IPR029063">
    <property type="entry name" value="SAM-dependent_MTases_sf"/>
</dbReference>
<evidence type="ECO:0000313" key="9">
    <source>
        <dbReference type="Proteomes" id="UP000077115"/>
    </source>
</evidence>
<keyword evidence="4 7" id="KW-0808">Transferase</keyword>
<evidence type="ECO:0000256" key="1">
    <source>
        <dbReference type="ARBA" id="ARBA00004173"/>
    </source>
</evidence>
<gene>
    <name evidence="8" type="ORF">BDEG_25383</name>
</gene>
<dbReference type="OrthoDB" id="5595109at2759"/>
<name>A0A177WP30_BATDL</name>
<dbReference type="GO" id="GO:0035243">
    <property type="term" value="F:protein-arginine omega-N symmetric methyltransferase activity"/>
    <property type="evidence" value="ECO:0007669"/>
    <property type="project" value="UniProtKB-EC"/>
</dbReference>
<dbReference type="VEuPathDB" id="FungiDB:BDEG_25383"/>
<comment type="similarity">
    <text evidence="2 7">Belongs to the NDUFAF7 family.</text>
</comment>
<dbReference type="GO" id="GO:0032259">
    <property type="term" value="P:methylation"/>
    <property type="evidence" value="ECO:0007669"/>
    <property type="project" value="UniProtKB-KW"/>
</dbReference>
<dbReference type="FunFam" id="3.40.50.12710:FF:000004">
    <property type="entry name" value="Protein arginine methyltransferase NDUFAF7"/>
    <property type="match status" value="1"/>
</dbReference>
<dbReference type="AlphaFoldDB" id="A0A177WP30"/>
<reference evidence="8 9" key="1">
    <citation type="submission" date="2006-10" db="EMBL/GenBank/DDBJ databases">
        <title>The Genome Sequence of Batrachochytrium dendrobatidis JEL423.</title>
        <authorList>
            <consortium name="The Broad Institute Genome Sequencing Platform"/>
            <person name="Birren B."/>
            <person name="Lander E."/>
            <person name="Galagan J."/>
            <person name="Cuomo C."/>
            <person name="Devon K."/>
            <person name="Jaffe D."/>
            <person name="Butler J."/>
            <person name="Alvarez P."/>
            <person name="Gnerre S."/>
            <person name="Grabherr M."/>
            <person name="Kleber M."/>
            <person name="Mauceli E."/>
            <person name="Brockman W."/>
            <person name="Young S."/>
            <person name="LaButti K."/>
            <person name="Sykes S."/>
            <person name="DeCaprio D."/>
            <person name="Crawford M."/>
            <person name="Koehrsen M."/>
            <person name="Engels R."/>
            <person name="Montgomery P."/>
            <person name="Pearson M."/>
            <person name="Howarth C."/>
            <person name="Larson L."/>
            <person name="White J."/>
            <person name="O'Leary S."/>
            <person name="Kodira C."/>
            <person name="Zeng Q."/>
            <person name="Yandava C."/>
            <person name="Alvarado L."/>
            <person name="Longcore J."/>
            <person name="James T."/>
        </authorList>
    </citation>
    <scope>NUCLEOTIDE SEQUENCE [LARGE SCALE GENOMIC DNA]</scope>
    <source>
        <strain evidence="8 9">JEL423</strain>
    </source>
</reference>